<sequence length="615" mass="68799">MPQHNHERRSHCDSESQRDAYHPESNLARSKGGGRQHQHLDQPSTRHKKEKHRHDHRYDSNSDSSSGSSSKSSTRDRRRRHSKKSHRCDSKKRHRKKKDRKHRAKKKKRRHDRSRSPSDSPPAASVPSAPPGAQELASALTQLFDSYPAMSSLEEGGIPLIFMQLGRGTEYNFSQMPDRNLARLLEVVFESLIIHGMELGGNGAWKWGIVSAGGPGRKGGDDTALLRLTRALLNGVGFTMDRVEAYEQDQLRKLKHHNERVSQFENPLENDQAQEKAAVMKRSEKSQENEDDVRSRKRVERMTSQMLDRFDPKDSSSSATSLANELQGICNALLEGESIQLDGIENGKLKATLTQLFLLIGLEVVEMDEDDEADDDGNINNDNNKEKALGYALPDLSNVANNLNEVLRVCRFRSSGGSEGAPTSWAANPSIPTNYNIAQGESSSDDDDGPAPLGTIAAVKASKRQRLPQIQNLNKKSRGIDEGGREEWMLVPGEHDFLKGISKSTRSRTFKNEKMRGQAIISYADGKSAEQIKPEILEEVNAIQKAYEQSRGPSLLDAHRQKTQESKKQRQGNEWTWSRDTNLDDGRRVDKNALHLVLGGASTELKSKFQGSLGR</sequence>
<feature type="region of interest" description="Disordered" evidence="1">
    <location>
        <begin position="1"/>
        <end position="133"/>
    </location>
</feature>
<comment type="caution">
    <text evidence="2">The sequence shown here is derived from an EMBL/GenBank/DDBJ whole genome shotgun (WGS) entry which is preliminary data.</text>
</comment>
<accession>A0ABD3MDR2</accession>
<reference evidence="2 3" key="1">
    <citation type="submission" date="2024-10" db="EMBL/GenBank/DDBJ databases">
        <title>Updated reference genomes for cyclostephanoid diatoms.</title>
        <authorList>
            <person name="Roberts W.R."/>
            <person name="Alverson A.J."/>
        </authorList>
    </citation>
    <scope>NUCLEOTIDE SEQUENCE [LARGE SCALE GENOMIC DNA]</scope>
    <source>
        <strain evidence="2 3">AJA276-08</strain>
    </source>
</reference>
<gene>
    <name evidence="2" type="ORF">ACHAW5_003184</name>
</gene>
<dbReference type="Proteomes" id="UP001530315">
    <property type="component" value="Unassembled WGS sequence"/>
</dbReference>
<evidence type="ECO:0000313" key="2">
    <source>
        <dbReference type="EMBL" id="KAL3762154.1"/>
    </source>
</evidence>
<feature type="region of interest" description="Disordered" evidence="1">
    <location>
        <begin position="278"/>
        <end position="304"/>
    </location>
</feature>
<feature type="region of interest" description="Disordered" evidence="1">
    <location>
        <begin position="415"/>
        <end position="453"/>
    </location>
</feature>
<feature type="compositionally biased region" description="Basic residues" evidence="1">
    <location>
        <begin position="45"/>
        <end position="55"/>
    </location>
</feature>
<evidence type="ECO:0008006" key="4">
    <source>
        <dbReference type="Google" id="ProtNLM"/>
    </source>
</evidence>
<feature type="compositionally biased region" description="Basic and acidic residues" evidence="1">
    <location>
        <begin position="10"/>
        <end position="22"/>
    </location>
</feature>
<feature type="compositionally biased region" description="Basic and acidic residues" evidence="1">
    <location>
        <begin position="281"/>
        <end position="294"/>
    </location>
</feature>
<keyword evidence="3" id="KW-1185">Reference proteome</keyword>
<proteinExistence type="predicted"/>
<dbReference type="AlphaFoldDB" id="A0ABD3MDR2"/>
<evidence type="ECO:0000313" key="3">
    <source>
        <dbReference type="Proteomes" id="UP001530315"/>
    </source>
</evidence>
<feature type="compositionally biased region" description="Basic residues" evidence="1">
    <location>
        <begin position="76"/>
        <end position="113"/>
    </location>
</feature>
<evidence type="ECO:0000256" key="1">
    <source>
        <dbReference type="SAM" id="MobiDB-lite"/>
    </source>
</evidence>
<protein>
    <recommendedName>
        <fullName evidence="4">Pre-mRNA-splicing factor 38</fullName>
    </recommendedName>
</protein>
<feature type="compositionally biased region" description="Polar residues" evidence="1">
    <location>
        <begin position="425"/>
        <end position="442"/>
    </location>
</feature>
<feature type="region of interest" description="Disordered" evidence="1">
    <location>
        <begin position="549"/>
        <end position="588"/>
    </location>
</feature>
<name>A0ABD3MDR2_9STRA</name>
<feature type="compositionally biased region" description="Basic and acidic residues" evidence="1">
    <location>
        <begin position="557"/>
        <end position="568"/>
    </location>
</feature>
<organism evidence="2 3">
    <name type="scientific">Stephanodiscus triporus</name>
    <dbReference type="NCBI Taxonomy" id="2934178"/>
    <lineage>
        <taxon>Eukaryota</taxon>
        <taxon>Sar</taxon>
        <taxon>Stramenopiles</taxon>
        <taxon>Ochrophyta</taxon>
        <taxon>Bacillariophyta</taxon>
        <taxon>Coscinodiscophyceae</taxon>
        <taxon>Thalassiosirophycidae</taxon>
        <taxon>Stephanodiscales</taxon>
        <taxon>Stephanodiscaceae</taxon>
        <taxon>Stephanodiscus</taxon>
    </lineage>
</organism>
<feature type="compositionally biased region" description="Low complexity" evidence="1">
    <location>
        <begin position="117"/>
        <end position="133"/>
    </location>
</feature>
<dbReference type="EMBL" id="JALLAZ020001835">
    <property type="protein sequence ID" value="KAL3762154.1"/>
    <property type="molecule type" value="Genomic_DNA"/>
</dbReference>
<feature type="compositionally biased region" description="Low complexity" evidence="1">
    <location>
        <begin position="61"/>
        <end position="72"/>
    </location>
</feature>